<sequence>MAGLVSALMILTILLKIGHLFEQLPKAVLAVIIVVNLQGILAQSRDVCVLWKSDRLDLLVWVVSLISTLIFNLDLGLAVAVVFSLLTLIYRTQHSSTVVLGRIPGTECYRDVGLYTE</sequence>
<evidence type="ECO:0000256" key="4">
    <source>
        <dbReference type="ARBA" id="ARBA00023136"/>
    </source>
</evidence>
<dbReference type="InterPro" id="IPR011547">
    <property type="entry name" value="SLC26A/SulP_dom"/>
</dbReference>
<evidence type="ECO:0000313" key="7">
    <source>
        <dbReference type="EMBL" id="GLD55385.1"/>
    </source>
</evidence>
<evidence type="ECO:0000256" key="5">
    <source>
        <dbReference type="SAM" id="Phobius"/>
    </source>
</evidence>
<dbReference type="PANTHER" id="PTHR11814">
    <property type="entry name" value="SULFATE TRANSPORTER"/>
    <property type="match status" value="1"/>
</dbReference>
<evidence type="ECO:0000313" key="8">
    <source>
        <dbReference type="Proteomes" id="UP001279410"/>
    </source>
</evidence>
<keyword evidence="2 5" id="KW-0812">Transmembrane</keyword>
<dbReference type="EMBL" id="BRZM01004190">
    <property type="protein sequence ID" value="GLD55385.1"/>
    <property type="molecule type" value="Genomic_DNA"/>
</dbReference>
<comment type="subcellular location">
    <subcellularLocation>
        <location evidence="1">Membrane</location>
        <topology evidence="1">Multi-pass membrane protein</topology>
    </subcellularLocation>
</comment>
<evidence type="ECO:0000256" key="1">
    <source>
        <dbReference type="ARBA" id="ARBA00004141"/>
    </source>
</evidence>
<reference evidence="7" key="1">
    <citation type="submission" date="2022-08" db="EMBL/GenBank/DDBJ databases">
        <title>Genome sequencing of akame (Lates japonicus).</title>
        <authorList>
            <person name="Hashiguchi Y."/>
            <person name="Takahashi H."/>
        </authorList>
    </citation>
    <scope>NUCLEOTIDE SEQUENCE</scope>
    <source>
        <strain evidence="7">Kochi</strain>
    </source>
</reference>
<dbReference type="Proteomes" id="UP001279410">
    <property type="component" value="Unassembled WGS sequence"/>
</dbReference>
<dbReference type="GO" id="GO:0055085">
    <property type="term" value="P:transmembrane transport"/>
    <property type="evidence" value="ECO:0007669"/>
    <property type="project" value="InterPro"/>
</dbReference>
<feature type="domain" description="SLC26A/SulP transporter" evidence="6">
    <location>
        <begin position="1"/>
        <end position="63"/>
    </location>
</feature>
<accession>A0AAD3MKV9</accession>
<evidence type="ECO:0000259" key="6">
    <source>
        <dbReference type="Pfam" id="PF00916"/>
    </source>
</evidence>
<comment type="caution">
    <text evidence="7">The sequence shown here is derived from an EMBL/GenBank/DDBJ whole genome shotgun (WGS) entry which is preliminary data.</text>
</comment>
<protein>
    <submittedName>
        <fullName evidence="7">Solute carrier family 26 member 6-like isoform X1</fullName>
    </submittedName>
</protein>
<gene>
    <name evidence="7" type="ORF">AKAME5_002852800</name>
</gene>
<keyword evidence="4 5" id="KW-0472">Membrane</keyword>
<evidence type="ECO:0000256" key="3">
    <source>
        <dbReference type="ARBA" id="ARBA00022989"/>
    </source>
</evidence>
<organism evidence="7 8">
    <name type="scientific">Lates japonicus</name>
    <name type="common">Japanese lates</name>
    <dbReference type="NCBI Taxonomy" id="270547"/>
    <lineage>
        <taxon>Eukaryota</taxon>
        <taxon>Metazoa</taxon>
        <taxon>Chordata</taxon>
        <taxon>Craniata</taxon>
        <taxon>Vertebrata</taxon>
        <taxon>Euteleostomi</taxon>
        <taxon>Actinopterygii</taxon>
        <taxon>Neopterygii</taxon>
        <taxon>Teleostei</taxon>
        <taxon>Neoteleostei</taxon>
        <taxon>Acanthomorphata</taxon>
        <taxon>Carangaria</taxon>
        <taxon>Carangaria incertae sedis</taxon>
        <taxon>Centropomidae</taxon>
        <taxon>Lates</taxon>
    </lineage>
</organism>
<proteinExistence type="predicted"/>
<name>A0AAD3MKV9_LATJO</name>
<evidence type="ECO:0000256" key="2">
    <source>
        <dbReference type="ARBA" id="ARBA00022692"/>
    </source>
</evidence>
<dbReference type="Pfam" id="PF00916">
    <property type="entry name" value="Sulfate_transp"/>
    <property type="match status" value="1"/>
</dbReference>
<keyword evidence="3 5" id="KW-1133">Transmembrane helix</keyword>
<dbReference type="AlphaFoldDB" id="A0AAD3MKV9"/>
<feature type="non-terminal residue" evidence="7">
    <location>
        <position position="1"/>
    </location>
</feature>
<keyword evidence="8" id="KW-1185">Reference proteome</keyword>
<dbReference type="InterPro" id="IPR001902">
    <property type="entry name" value="SLC26A/SulP_fam"/>
</dbReference>
<dbReference type="GO" id="GO:0016020">
    <property type="term" value="C:membrane"/>
    <property type="evidence" value="ECO:0007669"/>
    <property type="project" value="UniProtKB-SubCell"/>
</dbReference>
<feature type="transmembrane region" description="Helical" evidence="5">
    <location>
        <begin position="59"/>
        <end position="86"/>
    </location>
</feature>